<gene>
    <name evidence="3" type="ORF">PVNG_01869</name>
</gene>
<protein>
    <recommendedName>
        <fullName evidence="2">CERLI1-like PH domain-containing protein</fullName>
    </recommendedName>
</protein>
<feature type="compositionally biased region" description="Basic residues" evidence="1">
    <location>
        <begin position="72"/>
        <end position="99"/>
    </location>
</feature>
<sequence>MVNTARQLYRLLNIHKYESFNIIIQIHHINLKVGDDDNSKYIVHLKIGNRYSYTHYYKQYLNKVHIEVGGKKEKKKEKKKKKKKEKKKENVHKKGHKKSNKNERKNMVVKQNNDTIRIEVYKKGTLKNTFIGSADLHIYTDIVKKLFPCNMYFNIANKNQIVATACLSFHYINLDCINKEDQIYTSLFIETIIAVQKNQSRNNEMIEKLINEGVEHFDAIKETDVSSTIYKNISSLAIEDKIRLFCKNLNGHLLHSNFYIKRFYNKYFFYMHFFKGKFYWCYYNEEADAKVDKNRVGYIRLEYVVNVYSDVYSHKYFYIKYRKKREKKENYLYLKTVDKDRNIWVNIIHDFIILVSNYRREKKNKRNKIKELTDNYAEGASKEAIEINKQLSRSFSTNSIKNKYLNKKNAVDTLSNVDKDEGHTGAAELDQVLGEDAKNLCNYSD</sequence>
<dbReference type="InterPro" id="IPR056293">
    <property type="entry name" value="PH_CERLI1"/>
</dbReference>
<organism evidence="3 4">
    <name type="scientific">Plasmodium vivax North Korean</name>
    <dbReference type="NCBI Taxonomy" id="1035514"/>
    <lineage>
        <taxon>Eukaryota</taxon>
        <taxon>Sar</taxon>
        <taxon>Alveolata</taxon>
        <taxon>Apicomplexa</taxon>
        <taxon>Aconoidasida</taxon>
        <taxon>Haemosporida</taxon>
        <taxon>Plasmodiidae</taxon>
        <taxon>Plasmodium</taxon>
        <taxon>Plasmodium (Plasmodium)</taxon>
    </lineage>
</organism>
<dbReference type="Pfam" id="PF23634">
    <property type="entry name" value="PH_CERLI1"/>
    <property type="match status" value="1"/>
</dbReference>
<evidence type="ECO:0000313" key="4">
    <source>
        <dbReference type="Proteomes" id="UP000053239"/>
    </source>
</evidence>
<dbReference type="EMBL" id="KQ235261">
    <property type="protein sequence ID" value="KNA01427.1"/>
    <property type="molecule type" value="Genomic_DNA"/>
</dbReference>
<feature type="region of interest" description="Disordered" evidence="1">
    <location>
        <begin position="70"/>
        <end position="105"/>
    </location>
</feature>
<dbReference type="OrthoDB" id="391416at2759"/>
<evidence type="ECO:0000313" key="3">
    <source>
        <dbReference type="EMBL" id="KNA01427.1"/>
    </source>
</evidence>
<reference evidence="3 4" key="1">
    <citation type="submission" date="2011-09" db="EMBL/GenBank/DDBJ databases">
        <title>The Genome Sequence of Plasmodium vivax North Korean.</title>
        <authorList>
            <consortium name="The Broad Institute Genome Sequencing Platform"/>
            <consortium name="The Broad Institute Genome Sequencing Center for Infectious Disease"/>
            <person name="Neafsey D."/>
            <person name="Carlton J."/>
            <person name="Barnwell J."/>
            <person name="Collins W."/>
            <person name="Escalante A."/>
            <person name="Mullikin J."/>
            <person name="Saul A."/>
            <person name="Guigo R."/>
            <person name="Camara F."/>
            <person name="Young S.K."/>
            <person name="Zeng Q."/>
            <person name="Gargeya S."/>
            <person name="Fitzgerald M."/>
            <person name="Haas B."/>
            <person name="Abouelleil A."/>
            <person name="Alvarado L."/>
            <person name="Arachchi H.M."/>
            <person name="Berlin A."/>
            <person name="Brown A."/>
            <person name="Chapman S.B."/>
            <person name="Chen Z."/>
            <person name="Dunbar C."/>
            <person name="Freedman E."/>
            <person name="Gearin G."/>
            <person name="Gellesch M."/>
            <person name="Goldberg J."/>
            <person name="Griggs A."/>
            <person name="Gujja S."/>
            <person name="Heiman D."/>
            <person name="Howarth C."/>
            <person name="Larson L."/>
            <person name="Lui A."/>
            <person name="MacDonald P.J.P."/>
            <person name="Montmayeur A."/>
            <person name="Murphy C."/>
            <person name="Neiman D."/>
            <person name="Pearson M."/>
            <person name="Priest M."/>
            <person name="Roberts A."/>
            <person name="Saif S."/>
            <person name="Shea T."/>
            <person name="Shenoy N."/>
            <person name="Sisk P."/>
            <person name="Stolte C."/>
            <person name="Sykes S."/>
            <person name="Wortman J."/>
            <person name="Nusbaum C."/>
            <person name="Birren B."/>
        </authorList>
    </citation>
    <scope>NUCLEOTIDE SEQUENCE [LARGE SCALE GENOMIC DNA]</scope>
    <source>
        <strain evidence="3 4">North Korean</strain>
    </source>
</reference>
<evidence type="ECO:0000256" key="1">
    <source>
        <dbReference type="SAM" id="MobiDB-lite"/>
    </source>
</evidence>
<name>A0A0J9U0L2_PLAVI</name>
<dbReference type="Proteomes" id="UP000053239">
    <property type="component" value="Unassembled WGS sequence"/>
</dbReference>
<accession>A0A0J9U0L2</accession>
<proteinExistence type="predicted"/>
<feature type="domain" description="CERLI1-like PH" evidence="2">
    <location>
        <begin position="250"/>
        <end position="361"/>
    </location>
</feature>
<dbReference type="AlphaFoldDB" id="A0A0J9U0L2"/>
<evidence type="ECO:0000259" key="2">
    <source>
        <dbReference type="Pfam" id="PF23634"/>
    </source>
</evidence>